<dbReference type="GO" id="GO:0000272">
    <property type="term" value="P:polysaccharide catabolic process"/>
    <property type="evidence" value="ECO:0007669"/>
    <property type="project" value="InterPro"/>
</dbReference>
<evidence type="ECO:0000256" key="1">
    <source>
        <dbReference type="ARBA" id="ARBA00022801"/>
    </source>
</evidence>
<keyword evidence="1 3" id="KW-0378">Hydrolase</keyword>
<dbReference type="Gene3D" id="3.20.20.80">
    <property type="entry name" value="Glycosidases"/>
    <property type="match status" value="1"/>
</dbReference>
<dbReference type="PANTHER" id="PTHR34142">
    <property type="entry name" value="ENDO-BETA-1,4-GLUCANASE A"/>
    <property type="match status" value="1"/>
</dbReference>
<organism evidence="5 6">
    <name type="scientific">Streptomyces zinciresistens K42</name>
    <dbReference type="NCBI Taxonomy" id="700597"/>
    <lineage>
        <taxon>Bacteria</taxon>
        <taxon>Bacillati</taxon>
        <taxon>Actinomycetota</taxon>
        <taxon>Actinomycetes</taxon>
        <taxon>Kitasatosporales</taxon>
        <taxon>Streptomycetaceae</taxon>
        <taxon>Streptomyces</taxon>
    </lineage>
</organism>
<dbReference type="Proteomes" id="UP000004217">
    <property type="component" value="Unassembled WGS sequence"/>
</dbReference>
<evidence type="ECO:0000313" key="6">
    <source>
        <dbReference type="Proteomes" id="UP000004217"/>
    </source>
</evidence>
<dbReference type="SUPFAM" id="SSF51445">
    <property type="entry name" value="(Trans)glycosidases"/>
    <property type="match status" value="1"/>
</dbReference>
<evidence type="ECO:0000256" key="2">
    <source>
        <dbReference type="ARBA" id="ARBA00023295"/>
    </source>
</evidence>
<dbReference type="InterPro" id="IPR017853">
    <property type="entry name" value="GH"/>
</dbReference>
<feature type="domain" description="Glycoside hydrolase family 5" evidence="4">
    <location>
        <begin position="2"/>
        <end position="101"/>
    </location>
</feature>
<dbReference type="InterPro" id="IPR001547">
    <property type="entry name" value="Glyco_hydro_5"/>
</dbReference>
<reference evidence="5 6" key="1">
    <citation type="submission" date="2011-08" db="EMBL/GenBank/DDBJ databases">
        <authorList>
            <person name="Lin Y."/>
            <person name="Hao X."/>
            <person name="Johnstone L."/>
            <person name="Miller S.J."/>
            <person name="Wei G."/>
            <person name="Rensing C."/>
        </authorList>
    </citation>
    <scope>NUCLEOTIDE SEQUENCE [LARGE SCALE GENOMIC DNA]</scope>
    <source>
        <strain evidence="5 6">K42</strain>
    </source>
</reference>
<evidence type="ECO:0000313" key="5">
    <source>
        <dbReference type="EMBL" id="EGX58136.1"/>
    </source>
</evidence>
<dbReference type="Pfam" id="PF00150">
    <property type="entry name" value="Cellulase"/>
    <property type="match status" value="1"/>
</dbReference>
<proteinExistence type="inferred from homology"/>
<sequence>MGTRAWSSLGVSEGANESEVVDDPVRAANIMYTFHFYAYSHREEYLAALSRAADKLPVFVTEFGTQNYAGEGGDDFAMSQRFLDLMASKKISWTNWNFSDDNRTGAVFNTGTCNRAGPWTGTSPLKPAGVWIRERIMSQDDFPAA</sequence>
<gene>
    <name evidence="5" type="ORF">SZN_19210</name>
</gene>
<accession>G2GEB1</accession>
<name>G2GEB1_9ACTN</name>
<evidence type="ECO:0000256" key="3">
    <source>
        <dbReference type="RuleBase" id="RU361153"/>
    </source>
</evidence>
<comment type="similarity">
    <text evidence="3">Belongs to the glycosyl hydrolase 5 (cellulase A) family.</text>
</comment>
<dbReference type="AlphaFoldDB" id="G2GEB1"/>
<dbReference type="PATRIC" id="fig|700597.3.peg.3768"/>
<keyword evidence="2 3" id="KW-0326">Glycosidase</keyword>
<evidence type="ECO:0000259" key="4">
    <source>
        <dbReference type="Pfam" id="PF00150"/>
    </source>
</evidence>
<dbReference type="EMBL" id="AGBF01000065">
    <property type="protein sequence ID" value="EGX58136.1"/>
    <property type="molecule type" value="Genomic_DNA"/>
</dbReference>
<comment type="caution">
    <text evidence="5">The sequence shown here is derived from an EMBL/GenBank/DDBJ whole genome shotgun (WGS) entry which is preliminary data.</text>
</comment>
<dbReference type="GO" id="GO:0004553">
    <property type="term" value="F:hydrolase activity, hydrolyzing O-glycosyl compounds"/>
    <property type="evidence" value="ECO:0007669"/>
    <property type="project" value="InterPro"/>
</dbReference>
<dbReference type="PANTHER" id="PTHR34142:SF1">
    <property type="entry name" value="GLYCOSIDE HYDROLASE FAMILY 5 DOMAIN-CONTAINING PROTEIN"/>
    <property type="match status" value="1"/>
</dbReference>
<protein>
    <submittedName>
        <fullName evidence="5">Endoglucanase</fullName>
    </submittedName>
</protein>
<keyword evidence="6" id="KW-1185">Reference proteome</keyword>